<gene>
    <name evidence="2" type="ORF">ERS852540_02169</name>
</gene>
<dbReference type="Proteomes" id="UP000095662">
    <property type="component" value="Unassembled WGS sequence"/>
</dbReference>
<sequence length="113" mass="13006">MQQLTRDSEKMLKYIFKAAEPVKVSALKKRFKASTKISINELSDIGYIYIASKLSRWGEPLEEVKYQITEDGVLNIRKTIDERRRLILNSVIIPIAVSIVTNLSIILLQWLLS</sequence>
<evidence type="ECO:0000313" key="2">
    <source>
        <dbReference type="EMBL" id="CUQ90589.1"/>
    </source>
</evidence>
<feature type="transmembrane region" description="Helical" evidence="1">
    <location>
        <begin position="86"/>
        <end position="112"/>
    </location>
</feature>
<keyword evidence="1" id="KW-1133">Transmembrane helix</keyword>
<reference evidence="2 3" key="1">
    <citation type="submission" date="2015-09" db="EMBL/GenBank/DDBJ databases">
        <authorList>
            <consortium name="Pathogen Informatics"/>
        </authorList>
    </citation>
    <scope>NUCLEOTIDE SEQUENCE [LARGE SCALE GENOMIC DNA]</scope>
    <source>
        <strain evidence="2 3">2789STDY5834928</strain>
    </source>
</reference>
<organism evidence="2 3">
    <name type="scientific">[Eubacterium] siraeum</name>
    <dbReference type="NCBI Taxonomy" id="39492"/>
    <lineage>
        <taxon>Bacteria</taxon>
        <taxon>Bacillati</taxon>
        <taxon>Bacillota</taxon>
        <taxon>Clostridia</taxon>
        <taxon>Eubacteriales</taxon>
        <taxon>Oscillospiraceae</taxon>
        <taxon>Oscillospiraceae incertae sedis</taxon>
    </lineage>
</organism>
<protein>
    <submittedName>
        <fullName evidence="2">Uncharacterized protein</fullName>
    </submittedName>
</protein>
<dbReference type="AlphaFoldDB" id="A0A175A0L5"/>
<proteinExistence type="predicted"/>
<evidence type="ECO:0000313" key="3">
    <source>
        <dbReference type="Proteomes" id="UP000095662"/>
    </source>
</evidence>
<keyword evidence="1" id="KW-0472">Membrane</keyword>
<keyword evidence="1" id="KW-0812">Transmembrane</keyword>
<name>A0A175A0L5_9FIRM</name>
<dbReference type="STRING" id="39492.ERS852540_02169"/>
<evidence type="ECO:0000256" key="1">
    <source>
        <dbReference type="SAM" id="Phobius"/>
    </source>
</evidence>
<accession>A0A175A0L5</accession>
<dbReference type="EMBL" id="CZBY01000020">
    <property type="protein sequence ID" value="CUQ90589.1"/>
    <property type="molecule type" value="Genomic_DNA"/>
</dbReference>